<organism evidence="2 3">
    <name type="scientific">Chryseolinea lacunae</name>
    <dbReference type="NCBI Taxonomy" id="2801331"/>
    <lineage>
        <taxon>Bacteria</taxon>
        <taxon>Pseudomonadati</taxon>
        <taxon>Bacteroidota</taxon>
        <taxon>Cytophagia</taxon>
        <taxon>Cytophagales</taxon>
        <taxon>Fulvivirgaceae</taxon>
        <taxon>Chryseolinea</taxon>
    </lineage>
</organism>
<accession>A0ABS1L077</accession>
<evidence type="ECO:0000313" key="3">
    <source>
        <dbReference type="Proteomes" id="UP000613030"/>
    </source>
</evidence>
<reference evidence="2 3" key="1">
    <citation type="submission" date="2021-01" db="EMBL/GenBank/DDBJ databases">
        <title>Chryseolinea sp. Jin1 Genome sequencing and assembly.</title>
        <authorList>
            <person name="Kim I."/>
        </authorList>
    </citation>
    <scope>NUCLEOTIDE SEQUENCE [LARGE SCALE GENOMIC DNA]</scope>
    <source>
        <strain evidence="2 3">Jin1</strain>
    </source>
</reference>
<gene>
    <name evidence="2" type="ORF">JI741_27920</name>
</gene>
<dbReference type="Proteomes" id="UP000613030">
    <property type="component" value="Unassembled WGS sequence"/>
</dbReference>
<evidence type="ECO:0000259" key="1">
    <source>
        <dbReference type="Pfam" id="PF07791"/>
    </source>
</evidence>
<dbReference type="Pfam" id="PF07791">
    <property type="entry name" value="Imm11"/>
    <property type="match status" value="1"/>
</dbReference>
<name>A0ABS1L077_9BACT</name>
<dbReference type="EMBL" id="JAERRB010000014">
    <property type="protein sequence ID" value="MBL0745089.1"/>
    <property type="molecule type" value="Genomic_DNA"/>
</dbReference>
<sequence>MKYFALRGESNPKMIGVKNGVAQVEIDESLFENKKMYSSIRSFFDAFAYWEKTSFYPELDFQVEAARMLPHAKLTDFLSFKPFLISCPFMVNERIKSLLSKHNLQEHYYFPVRVFEKETLRDGNYYLFYSPMQDYDVIDFSKSTFFSGSTISGKQYFRFGDKDEFLKAMESNPLLTGEKLVLNRDFDKTLDLFNPRFGPVCISEKLKDALQTMDATGINVIDGVDPKIEVQVV</sequence>
<dbReference type="RefSeq" id="WP_202015295.1">
    <property type="nucleotide sequence ID" value="NZ_JAERRB010000014.1"/>
</dbReference>
<comment type="caution">
    <text evidence="2">The sequence shown here is derived from an EMBL/GenBank/DDBJ whole genome shotgun (WGS) entry which is preliminary data.</text>
</comment>
<dbReference type="InterPro" id="IPR012433">
    <property type="entry name" value="Imm11"/>
</dbReference>
<protein>
    <recommendedName>
        <fullName evidence="1">Immunity MXAN-0049 protein domain-containing protein</fullName>
    </recommendedName>
</protein>
<keyword evidence="3" id="KW-1185">Reference proteome</keyword>
<feature type="domain" description="Immunity MXAN-0049 protein" evidence="1">
    <location>
        <begin position="89"/>
        <end position="222"/>
    </location>
</feature>
<evidence type="ECO:0000313" key="2">
    <source>
        <dbReference type="EMBL" id="MBL0745089.1"/>
    </source>
</evidence>
<proteinExistence type="predicted"/>